<accession>A0ACC3DGL8</accession>
<gene>
    <name evidence="1" type="ORF">LTS18_014843</name>
</gene>
<protein>
    <submittedName>
        <fullName evidence="1">Uncharacterized protein</fullName>
    </submittedName>
</protein>
<organism evidence="1 2">
    <name type="scientific">Coniosporium uncinatum</name>
    <dbReference type="NCBI Taxonomy" id="93489"/>
    <lineage>
        <taxon>Eukaryota</taxon>
        <taxon>Fungi</taxon>
        <taxon>Dikarya</taxon>
        <taxon>Ascomycota</taxon>
        <taxon>Pezizomycotina</taxon>
        <taxon>Dothideomycetes</taxon>
        <taxon>Dothideomycetes incertae sedis</taxon>
        <taxon>Coniosporium</taxon>
    </lineage>
</organism>
<dbReference type="EMBL" id="JAWDJW010004830">
    <property type="protein sequence ID" value="KAK3071531.1"/>
    <property type="molecule type" value="Genomic_DNA"/>
</dbReference>
<comment type="caution">
    <text evidence="1">The sequence shown here is derived from an EMBL/GenBank/DDBJ whole genome shotgun (WGS) entry which is preliminary data.</text>
</comment>
<proteinExistence type="predicted"/>
<dbReference type="Proteomes" id="UP001186974">
    <property type="component" value="Unassembled WGS sequence"/>
</dbReference>
<sequence>MPDLRGCRVKMGYDDESCMPFLDVRPHNSNLEVHLRPHSEDEFESWYAALLCWHPIRPKGIQNKMAKPQQAAIGERRLLDIKRHSEVSLLKEAPIIKVGKMIFWDTNTLYSNAGTPKAGKAQIVQSFGSRRWRRVSCTLRENGELKLYSDSDVTLVSVVQLSQLSRCAIQRLDSSVLDNDFSIAIYSQYSSSKAIDKYLSQPIFLSLESRILYEVWLVLLRAFTVPQLYGPKAIFNPQDIDSPQLPPGSRPVSSAADMFRMERSLSFRIMEARMLPPASPKLDSAPFDFPPARNDDAFYVELCIDGEPRAQTMPKNESMNPFWAE</sequence>
<name>A0ACC3DGL8_9PEZI</name>
<evidence type="ECO:0000313" key="2">
    <source>
        <dbReference type="Proteomes" id="UP001186974"/>
    </source>
</evidence>
<feature type="non-terminal residue" evidence="1">
    <location>
        <position position="325"/>
    </location>
</feature>
<evidence type="ECO:0000313" key="1">
    <source>
        <dbReference type="EMBL" id="KAK3071531.1"/>
    </source>
</evidence>
<reference evidence="1" key="1">
    <citation type="submission" date="2024-09" db="EMBL/GenBank/DDBJ databases">
        <title>Black Yeasts Isolated from many extreme environments.</title>
        <authorList>
            <person name="Coleine C."/>
            <person name="Stajich J.E."/>
            <person name="Selbmann L."/>
        </authorList>
    </citation>
    <scope>NUCLEOTIDE SEQUENCE</scope>
    <source>
        <strain evidence="1">CCFEE 5737</strain>
    </source>
</reference>
<keyword evidence="2" id="KW-1185">Reference proteome</keyword>